<evidence type="ECO:0000313" key="2">
    <source>
        <dbReference type="EMBL" id="KKR86738.1"/>
    </source>
</evidence>
<name>A0A0G0UCQ6_9BACT</name>
<protein>
    <submittedName>
        <fullName evidence="2">Uncharacterized protein</fullName>
    </submittedName>
</protein>
<evidence type="ECO:0000256" key="1">
    <source>
        <dbReference type="SAM" id="MobiDB-lite"/>
    </source>
</evidence>
<organism evidence="2 3">
    <name type="scientific">Candidatus Uhrbacteria bacterium GW2011_GWC2_41_11</name>
    <dbReference type="NCBI Taxonomy" id="1618985"/>
    <lineage>
        <taxon>Bacteria</taxon>
        <taxon>Candidatus Uhriibacteriota</taxon>
    </lineage>
</organism>
<dbReference type="AlphaFoldDB" id="A0A0G0UCQ6"/>
<reference evidence="2 3" key="1">
    <citation type="journal article" date="2015" name="Nature">
        <title>rRNA introns, odd ribosomes, and small enigmatic genomes across a large radiation of phyla.</title>
        <authorList>
            <person name="Brown C.T."/>
            <person name="Hug L.A."/>
            <person name="Thomas B.C."/>
            <person name="Sharon I."/>
            <person name="Castelle C.J."/>
            <person name="Singh A."/>
            <person name="Wilkins M.J."/>
            <person name="Williams K.H."/>
            <person name="Banfield J.F."/>
        </authorList>
    </citation>
    <scope>NUCLEOTIDE SEQUENCE [LARGE SCALE GENOMIC DNA]</scope>
</reference>
<gene>
    <name evidence="2" type="ORF">UU35_C0009G0025</name>
</gene>
<accession>A0A0G0UCQ6</accession>
<comment type="caution">
    <text evidence="2">The sequence shown here is derived from an EMBL/GenBank/DDBJ whole genome shotgun (WGS) entry which is preliminary data.</text>
</comment>
<sequence length="134" mass="14922">MKSTFKTFIGPYLVIPVALSGVCLSLLVGIPMVHAAKIDQQILPTHKMSEQTMSMTKTQDHEKQPGCCSSVQMEHDTAAMTSKQEETVINLFLVDFPCTTHPCERVQKKSLKTPSDHPPSFQPFSLTGTIFKRE</sequence>
<dbReference type="EMBL" id="LCAH01000009">
    <property type="protein sequence ID" value="KKR86738.1"/>
    <property type="molecule type" value="Genomic_DNA"/>
</dbReference>
<feature type="region of interest" description="Disordered" evidence="1">
    <location>
        <begin position="109"/>
        <end position="134"/>
    </location>
</feature>
<dbReference type="Proteomes" id="UP000034616">
    <property type="component" value="Unassembled WGS sequence"/>
</dbReference>
<evidence type="ECO:0000313" key="3">
    <source>
        <dbReference type="Proteomes" id="UP000034616"/>
    </source>
</evidence>
<proteinExistence type="predicted"/>